<dbReference type="EMBL" id="JAWDGP010002325">
    <property type="protein sequence ID" value="KAK3783927.1"/>
    <property type="molecule type" value="Genomic_DNA"/>
</dbReference>
<sequence length="97" mass="10588">MSSRFRTVVHTLRGAAAYSLPRRPCLTSAYRTLQKSGVSSCVLARLAPQGGSADKIAENNCLHGVHKPFLFAKSENCACYNVIGTRNFPGWLRFSVA</sequence>
<protein>
    <submittedName>
        <fullName evidence="1">Uncharacterized protein</fullName>
    </submittedName>
</protein>
<dbReference type="Proteomes" id="UP001283361">
    <property type="component" value="Unassembled WGS sequence"/>
</dbReference>
<dbReference type="AlphaFoldDB" id="A0AAE1AC44"/>
<reference evidence="1" key="1">
    <citation type="journal article" date="2023" name="G3 (Bethesda)">
        <title>A reference genome for the long-term kleptoplast-retaining sea slug Elysia crispata morphotype clarki.</title>
        <authorList>
            <person name="Eastman K.E."/>
            <person name="Pendleton A.L."/>
            <person name="Shaikh M.A."/>
            <person name="Suttiyut T."/>
            <person name="Ogas R."/>
            <person name="Tomko P."/>
            <person name="Gavelis G."/>
            <person name="Widhalm J.R."/>
            <person name="Wisecaver J.H."/>
        </authorList>
    </citation>
    <scope>NUCLEOTIDE SEQUENCE</scope>
    <source>
        <strain evidence="1">ECLA1</strain>
    </source>
</reference>
<organism evidence="1 2">
    <name type="scientific">Elysia crispata</name>
    <name type="common">lettuce slug</name>
    <dbReference type="NCBI Taxonomy" id="231223"/>
    <lineage>
        <taxon>Eukaryota</taxon>
        <taxon>Metazoa</taxon>
        <taxon>Spiralia</taxon>
        <taxon>Lophotrochozoa</taxon>
        <taxon>Mollusca</taxon>
        <taxon>Gastropoda</taxon>
        <taxon>Heterobranchia</taxon>
        <taxon>Euthyneura</taxon>
        <taxon>Panpulmonata</taxon>
        <taxon>Sacoglossa</taxon>
        <taxon>Placobranchoidea</taxon>
        <taxon>Plakobranchidae</taxon>
        <taxon>Elysia</taxon>
    </lineage>
</organism>
<evidence type="ECO:0000313" key="2">
    <source>
        <dbReference type="Proteomes" id="UP001283361"/>
    </source>
</evidence>
<accession>A0AAE1AC44</accession>
<keyword evidence="2" id="KW-1185">Reference proteome</keyword>
<comment type="caution">
    <text evidence="1">The sequence shown here is derived from an EMBL/GenBank/DDBJ whole genome shotgun (WGS) entry which is preliminary data.</text>
</comment>
<evidence type="ECO:0000313" key="1">
    <source>
        <dbReference type="EMBL" id="KAK3783927.1"/>
    </source>
</evidence>
<proteinExistence type="predicted"/>
<name>A0AAE1AC44_9GAST</name>
<gene>
    <name evidence="1" type="ORF">RRG08_049062</name>
</gene>